<dbReference type="Gene3D" id="3.30.450.20">
    <property type="entry name" value="PAS domain"/>
    <property type="match status" value="1"/>
</dbReference>
<evidence type="ECO:0000256" key="3">
    <source>
        <dbReference type="SAM" id="MobiDB-lite"/>
    </source>
</evidence>
<dbReference type="SUPFAM" id="SSF88659">
    <property type="entry name" value="Sigma3 and sigma4 domains of RNA polymerase sigma factors"/>
    <property type="match status" value="1"/>
</dbReference>
<sequence length="624" mass="69758">MNSTGLSPATVLKVFDTLDSPGTPFTTTEIADEFDCTASTIYTKLEILVNDDRLETKKIGAKDRVWWRPPERSTTGSTESAHSGSSAATSRLRDRANSSQTSMPLGRESHHNVIFNTTFQFIGLLEPDGTLIDANEAALSFGGLTREDVIENPFWEAHWWQISERTQSQLKDAINRAADGEFVRYEVEVQGSDRTAVIDFSLRPVTNEEGEVTLLVPEGRDITELKEREQQLQRVDQLNTVIRTIVQTVARAETRDDIAQTVCETLLEFDAYQATVMGESSSAFDDFEPWAITGGIETMFEGVLAKEAPPLSETVSASAVRTGEFYVRHDLSEIPYDYWQDLVARHGIRSYAAIPLVSQETAYGVLGVFADRPDAFDQEKQRILIELGEIIGYALYALERKEVLNPTIELKFQSAQIAQPFQAETDTEINMVLDSVVPLSGGTECQFWTIDGLPPPIVRTALESVFPSVSDPRLLSTVGETTRFQVTDEEGIVSIFDTFDGELQSVAIKDDTAIVIGRFPETVDTTAVTWTIREQHPDIQLIAQQRLLTPVYLRHLVEEQLTDRQQAVLRLAYFGGYYEHPRLSSGDELAAELGISRQTFHHHLRKAESTVFYHLFEKATASSV</sequence>
<dbReference type="PANTHER" id="PTHR34236">
    <property type="entry name" value="DIMETHYL SULFOXIDE REDUCTASE TRANSCRIPTIONAL ACTIVATOR"/>
    <property type="match status" value="1"/>
</dbReference>
<keyword evidence="7" id="KW-1185">Reference proteome</keyword>
<dbReference type="CDD" id="cd00130">
    <property type="entry name" value="PAS"/>
    <property type="match status" value="1"/>
</dbReference>
<dbReference type="SMART" id="SM00091">
    <property type="entry name" value="PAS"/>
    <property type="match status" value="1"/>
</dbReference>
<dbReference type="RefSeq" id="WP_148858788.1">
    <property type="nucleotide sequence ID" value="NZ_PHNJ01000007.1"/>
</dbReference>
<dbReference type="Proteomes" id="UP000766904">
    <property type="component" value="Unassembled WGS sequence"/>
</dbReference>
<proteinExistence type="predicted"/>
<dbReference type="PANTHER" id="PTHR34236:SF1">
    <property type="entry name" value="DIMETHYL SULFOXIDE REDUCTASE TRANSCRIPTIONAL ACTIVATOR"/>
    <property type="match status" value="1"/>
</dbReference>
<feature type="region of interest" description="Disordered" evidence="3">
    <location>
        <begin position="68"/>
        <end position="106"/>
    </location>
</feature>
<feature type="domain" description="PAS" evidence="4">
    <location>
        <begin position="107"/>
        <end position="181"/>
    </location>
</feature>
<dbReference type="SUPFAM" id="SSF55781">
    <property type="entry name" value="GAF domain-like"/>
    <property type="match status" value="1"/>
</dbReference>
<dbReference type="NCBIfam" id="TIGR00229">
    <property type="entry name" value="sensory_box"/>
    <property type="match status" value="1"/>
</dbReference>
<keyword evidence="2" id="KW-0804">Transcription</keyword>
<dbReference type="AlphaFoldDB" id="A0A8J8Q229"/>
<dbReference type="SMART" id="SM00065">
    <property type="entry name" value="GAF"/>
    <property type="match status" value="1"/>
</dbReference>
<feature type="compositionally biased region" description="Polar residues" evidence="3">
    <location>
        <begin position="72"/>
        <end position="89"/>
    </location>
</feature>
<feature type="domain" description="PAC" evidence="5">
    <location>
        <begin position="176"/>
        <end position="234"/>
    </location>
</feature>
<dbReference type="SUPFAM" id="SSF55785">
    <property type="entry name" value="PYP-like sensor domain (PAS domain)"/>
    <property type="match status" value="1"/>
</dbReference>
<dbReference type="InterPro" id="IPR013656">
    <property type="entry name" value="PAS_4"/>
</dbReference>
<dbReference type="Pfam" id="PF08448">
    <property type="entry name" value="PAS_4"/>
    <property type="match status" value="1"/>
</dbReference>
<gene>
    <name evidence="6" type="ORF">CV102_14970</name>
</gene>
<evidence type="ECO:0000259" key="5">
    <source>
        <dbReference type="PROSITE" id="PS50113"/>
    </source>
</evidence>
<evidence type="ECO:0000313" key="6">
    <source>
        <dbReference type="EMBL" id="TYL38011.1"/>
    </source>
</evidence>
<dbReference type="Pfam" id="PF15915">
    <property type="entry name" value="BAT"/>
    <property type="match status" value="1"/>
</dbReference>
<accession>A0A8J8Q229</accession>
<dbReference type="InterPro" id="IPR031803">
    <property type="entry name" value="BAT_GAF/HTH-assoc"/>
</dbReference>
<dbReference type="OrthoDB" id="8127at2157"/>
<evidence type="ECO:0000256" key="2">
    <source>
        <dbReference type="ARBA" id="ARBA00023163"/>
    </source>
</evidence>
<dbReference type="InterPro" id="IPR007050">
    <property type="entry name" value="HTH_bacterioopsin"/>
</dbReference>
<dbReference type="InterPro" id="IPR000700">
    <property type="entry name" value="PAS-assoc_C"/>
</dbReference>
<dbReference type="InterPro" id="IPR000014">
    <property type="entry name" value="PAS"/>
</dbReference>
<comment type="caution">
    <text evidence="6">The sequence shown here is derived from an EMBL/GenBank/DDBJ whole genome shotgun (WGS) entry which is preliminary data.</text>
</comment>
<reference evidence="6" key="1">
    <citation type="submission" date="2017-11" db="EMBL/GenBank/DDBJ databases">
        <authorList>
            <person name="Kajale S.C."/>
            <person name="Sharma A."/>
        </authorList>
    </citation>
    <scope>NUCLEOTIDE SEQUENCE</scope>
    <source>
        <strain evidence="6">LS1_42</strain>
    </source>
</reference>
<evidence type="ECO:0000313" key="7">
    <source>
        <dbReference type="Proteomes" id="UP000766904"/>
    </source>
</evidence>
<evidence type="ECO:0000259" key="4">
    <source>
        <dbReference type="PROSITE" id="PS50112"/>
    </source>
</evidence>
<keyword evidence="1" id="KW-0805">Transcription regulation</keyword>
<dbReference type="InterPro" id="IPR035965">
    <property type="entry name" value="PAS-like_dom_sf"/>
</dbReference>
<protein>
    <submittedName>
        <fullName evidence="6">Uncharacterized protein</fullName>
    </submittedName>
</protein>
<name>A0A8J8Q229_9EURY</name>
<dbReference type="PROSITE" id="PS50112">
    <property type="entry name" value="PAS"/>
    <property type="match status" value="1"/>
</dbReference>
<dbReference type="PROSITE" id="PS50113">
    <property type="entry name" value="PAC"/>
    <property type="match status" value="1"/>
</dbReference>
<dbReference type="Pfam" id="PF04967">
    <property type="entry name" value="HTH_10"/>
    <property type="match status" value="1"/>
</dbReference>
<evidence type="ECO:0000256" key="1">
    <source>
        <dbReference type="ARBA" id="ARBA00023015"/>
    </source>
</evidence>
<dbReference type="Gene3D" id="3.30.450.40">
    <property type="match status" value="1"/>
</dbReference>
<dbReference type="InterPro" id="IPR003018">
    <property type="entry name" value="GAF"/>
</dbReference>
<dbReference type="Pfam" id="PF13185">
    <property type="entry name" value="GAF_2"/>
    <property type="match status" value="1"/>
</dbReference>
<organism evidence="6 7">
    <name type="scientific">Natronococcus pandeyae</name>
    <dbReference type="NCBI Taxonomy" id="2055836"/>
    <lineage>
        <taxon>Archaea</taxon>
        <taxon>Methanobacteriati</taxon>
        <taxon>Methanobacteriota</taxon>
        <taxon>Stenosarchaea group</taxon>
        <taxon>Halobacteria</taxon>
        <taxon>Halobacteriales</taxon>
        <taxon>Natrialbaceae</taxon>
        <taxon>Natronococcus</taxon>
    </lineage>
</organism>
<dbReference type="InterPro" id="IPR013324">
    <property type="entry name" value="RNA_pol_sigma_r3/r4-like"/>
</dbReference>
<dbReference type="FunFam" id="3.30.450.20:FF:000155">
    <property type="entry name" value="Sensor histidine kinase TodS"/>
    <property type="match status" value="1"/>
</dbReference>
<dbReference type="EMBL" id="PHNJ01000007">
    <property type="protein sequence ID" value="TYL38011.1"/>
    <property type="molecule type" value="Genomic_DNA"/>
</dbReference>
<dbReference type="InterPro" id="IPR029016">
    <property type="entry name" value="GAF-like_dom_sf"/>
</dbReference>